<evidence type="ECO:0000313" key="2">
    <source>
        <dbReference type="Proteomes" id="UP000256862"/>
    </source>
</evidence>
<name>A0A976GCC8_9BURK</name>
<protein>
    <submittedName>
        <fullName evidence="1">Uncharacterized protein</fullName>
    </submittedName>
</protein>
<accession>A0A976GCC8</accession>
<gene>
    <name evidence="1" type="ORF">CO2235_MP20053</name>
</gene>
<evidence type="ECO:0000313" key="1">
    <source>
        <dbReference type="EMBL" id="SPC19642.1"/>
    </source>
</evidence>
<organism evidence="1 2">
    <name type="scientific">Cupriavidus oxalaticus</name>
    <dbReference type="NCBI Taxonomy" id="96344"/>
    <lineage>
        <taxon>Bacteria</taxon>
        <taxon>Pseudomonadati</taxon>
        <taxon>Pseudomonadota</taxon>
        <taxon>Betaproteobacteria</taxon>
        <taxon>Burkholderiales</taxon>
        <taxon>Burkholderiaceae</taxon>
        <taxon>Cupriavidus</taxon>
    </lineage>
</organism>
<dbReference type="AlphaFoldDB" id="A0A976GCC8"/>
<dbReference type="Proteomes" id="UP000256862">
    <property type="component" value="Plasmid CO2235_mp"/>
</dbReference>
<comment type="caution">
    <text evidence="1">The sequence shown here is derived from an EMBL/GenBank/DDBJ whole genome shotgun (WGS) entry which is preliminary data.</text>
</comment>
<sequence length="166" mass="17326">MYRATVGDPQEIVQDLGRQFTTDLDLALQRIGAVGFFMGHRHVDAGDGVAFALGIELQCQGRAGGQRGVEQVVRAGVAGIAARGGIQVGLPFGGAVVQVAGGVALARLPGRLDSHRSSLSDKNAARRAGAVILYRVLPTIEGVVYFTFSVISAFSEKVLANPVTLP</sequence>
<proteinExistence type="predicted"/>
<reference evidence="1 2" key="1">
    <citation type="submission" date="2018-01" db="EMBL/GenBank/DDBJ databases">
        <authorList>
            <person name="Clerissi C."/>
        </authorList>
    </citation>
    <scope>NUCLEOTIDE SEQUENCE [LARGE SCALE GENOMIC DNA]</scope>
    <source>
        <strain evidence="1">Cupriavidus oxalaticus LMG 2235</strain>
        <plasmid evidence="2">co2235_mp</plasmid>
    </source>
</reference>
<geneLocation type="plasmid" evidence="2">
    <name>co2235_mp</name>
</geneLocation>
<dbReference type="EMBL" id="OGUS01000137">
    <property type="protein sequence ID" value="SPC19642.1"/>
    <property type="molecule type" value="Genomic_DNA"/>
</dbReference>